<reference evidence="3" key="1">
    <citation type="journal article" date="2020" name="Stud. Mycol.">
        <title>101 Dothideomycetes genomes: a test case for predicting lifestyles and emergence of pathogens.</title>
        <authorList>
            <person name="Haridas S."/>
            <person name="Albert R."/>
            <person name="Binder M."/>
            <person name="Bloem J."/>
            <person name="Labutti K."/>
            <person name="Salamov A."/>
            <person name="Andreopoulos B."/>
            <person name="Baker S."/>
            <person name="Barry K."/>
            <person name="Bills G."/>
            <person name="Bluhm B."/>
            <person name="Cannon C."/>
            <person name="Castanera R."/>
            <person name="Culley D."/>
            <person name="Daum C."/>
            <person name="Ezra D."/>
            <person name="Gonzalez J."/>
            <person name="Henrissat B."/>
            <person name="Kuo A."/>
            <person name="Liang C."/>
            <person name="Lipzen A."/>
            <person name="Lutzoni F."/>
            <person name="Magnuson J."/>
            <person name="Mondo S."/>
            <person name="Nolan M."/>
            <person name="Ohm R."/>
            <person name="Pangilinan J."/>
            <person name="Park H.-J."/>
            <person name="Ramirez L."/>
            <person name="Alfaro M."/>
            <person name="Sun H."/>
            <person name="Tritt A."/>
            <person name="Yoshinaga Y."/>
            <person name="Zwiers L.-H."/>
            <person name="Turgeon B."/>
            <person name="Goodwin S."/>
            <person name="Spatafora J."/>
            <person name="Crous P."/>
            <person name="Grigoriev I."/>
        </authorList>
    </citation>
    <scope>NUCLEOTIDE SEQUENCE</scope>
    <source>
        <strain evidence="3">CBS 109.77</strain>
    </source>
</reference>
<feature type="transmembrane region" description="Helical" evidence="1">
    <location>
        <begin position="34"/>
        <end position="57"/>
    </location>
</feature>
<keyword evidence="1" id="KW-0472">Membrane</keyword>
<evidence type="ECO:0000256" key="1">
    <source>
        <dbReference type="SAM" id="Phobius"/>
    </source>
</evidence>
<dbReference type="AlphaFoldDB" id="A0A6A6XRS9"/>
<dbReference type="EMBL" id="MU002106">
    <property type="protein sequence ID" value="KAF2789890.1"/>
    <property type="molecule type" value="Genomic_DNA"/>
</dbReference>
<dbReference type="Proteomes" id="UP000799757">
    <property type="component" value="Unassembled WGS sequence"/>
</dbReference>
<proteinExistence type="predicted"/>
<keyword evidence="1" id="KW-0812">Transmembrane</keyword>
<keyword evidence="4" id="KW-1185">Reference proteome</keyword>
<keyword evidence="1" id="KW-1133">Transmembrane helix</keyword>
<protein>
    <submittedName>
        <fullName evidence="3">Uncharacterized protein</fullName>
    </submittedName>
</protein>
<evidence type="ECO:0000313" key="4">
    <source>
        <dbReference type="Proteomes" id="UP000799757"/>
    </source>
</evidence>
<dbReference type="EMBL" id="MU001769">
    <property type="protein sequence ID" value="KAF2799140.1"/>
    <property type="molecule type" value="Genomic_DNA"/>
</dbReference>
<gene>
    <name evidence="3" type="ORF">K505DRAFT_321313</name>
    <name evidence="2" type="ORF">K505DRAFT_327933</name>
</gene>
<accession>A0A6A6XRS9</accession>
<name>A0A6A6XRS9_9PLEO</name>
<sequence>MISPRLELQNENWGYGGAYIVNRADRNGMKQREILSSILSVSIFLVFFKGGFFWLMLMG</sequence>
<evidence type="ECO:0000313" key="2">
    <source>
        <dbReference type="EMBL" id="KAF2789890.1"/>
    </source>
</evidence>
<evidence type="ECO:0000313" key="3">
    <source>
        <dbReference type="EMBL" id="KAF2799140.1"/>
    </source>
</evidence>
<organism evidence="3 4">
    <name type="scientific">Melanomma pulvis-pyrius CBS 109.77</name>
    <dbReference type="NCBI Taxonomy" id="1314802"/>
    <lineage>
        <taxon>Eukaryota</taxon>
        <taxon>Fungi</taxon>
        <taxon>Dikarya</taxon>
        <taxon>Ascomycota</taxon>
        <taxon>Pezizomycotina</taxon>
        <taxon>Dothideomycetes</taxon>
        <taxon>Pleosporomycetidae</taxon>
        <taxon>Pleosporales</taxon>
        <taxon>Melanommataceae</taxon>
        <taxon>Melanomma</taxon>
    </lineage>
</organism>